<dbReference type="EMBL" id="MPUH01000990">
    <property type="protein sequence ID" value="OMJ71441.1"/>
    <property type="molecule type" value="Genomic_DNA"/>
</dbReference>
<sequence length="121" mass="13566">MGICCGTNEKEKISNEIEADINSQFIVIYSKVGCPKCLRVKSQFHSIRSDPKIIEVTSLPMKFILKEMTHQKSLPYVFIKGAFVDNRKLESEISKGNLKSFIQMHNKPETIGTSTSGSHSS</sequence>
<dbReference type="AlphaFoldDB" id="A0A1R2B3S5"/>
<evidence type="ECO:0000259" key="1">
    <source>
        <dbReference type="Pfam" id="PF00462"/>
    </source>
</evidence>
<dbReference type="PANTHER" id="PTHR45694:SF26">
    <property type="entry name" value="GRX1P"/>
    <property type="match status" value="1"/>
</dbReference>
<name>A0A1R2B3S5_9CILI</name>
<dbReference type="Proteomes" id="UP000187209">
    <property type="component" value="Unassembled WGS sequence"/>
</dbReference>
<dbReference type="InterPro" id="IPR036249">
    <property type="entry name" value="Thioredoxin-like_sf"/>
</dbReference>
<dbReference type="PROSITE" id="PS51354">
    <property type="entry name" value="GLUTAREDOXIN_2"/>
    <property type="match status" value="1"/>
</dbReference>
<evidence type="ECO:0000313" key="2">
    <source>
        <dbReference type="EMBL" id="OMJ71441.1"/>
    </source>
</evidence>
<dbReference type="Pfam" id="PF00462">
    <property type="entry name" value="Glutaredoxin"/>
    <property type="match status" value="1"/>
</dbReference>
<dbReference type="PANTHER" id="PTHR45694">
    <property type="entry name" value="GLUTAREDOXIN 2"/>
    <property type="match status" value="1"/>
</dbReference>
<dbReference type="SUPFAM" id="SSF52833">
    <property type="entry name" value="Thioredoxin-like"/>
    <property type="match status" value="1"/>
</dbReference>
<dbReference type="GO" id="GO:0015038">
    <property type="term" value="F:glutathione disulfide oxidoreductase activity"/>
    <property type="evidence" value="ECO:0007669"/>
    <property type="project" value="TreeGrafter"/>
</dbReference>
<accession>A0A1R2B3S5</accession>
<keyword evidence="3" id="KW-1185">Reference proteome</keyword>
<organism evidence="2 3">
    <name type="scientific">Stentor coeruleus</name>
    <dbReference type="NCBI Taxonomy" id="5963"/>
    <lineage>
        <taxon>Eukaryota</taxon>
        <taxon>Sar</taxon>
        <taxon>Alveolata</taxon>
        <taxon>Ciliophora</taxon>
        <taxon>Postciliodesmatophora</taxon>
        <taxon>Heterotrichea</taxon>
        <taxon>Heterotrichida</taxon>
        <taxon>Stentoridae</taxon>
        <taxon>Stentor</taxon>
    </lineage>
</organism>
<proteinExistence type="predicted"/>
<gene>
    <name evidence="2" type="ORF">SteCoe_30349</name>
</gene>
<comment type="caution">
    <text evidence="2">The sequence shown here is derived from an EMBL/GenBank/DDBJ whole genome shotgun (WGS) entry which is preliminary data.</text>
</comment>
<feature type="domain" description="Glutaredoxin" evidence="1">
    <location>
        <begin position="26"/>
        <end position="84"/>
    </location>
</feature>
<dbReference type="GO" id="GO:0005737">
    <property type="term" value="C:cytoplasm"/>
    <property type="evidence" value="ECO:0007669"/>
    <property type="project" value="TreeGrafter"/>
</dbReference>
<dbReference type="Gene3D" id="3.40.30.10">
    <property type="entry name" value="Glutaredoxin"/>
    <property type="match status" value="1"/>
</dbReference>
<dbReference type="OrthoDB" id="418495at2759"/>
<dbReference type="GO" id="GO:0034599">
    <property type="term" value="P:cellular response to oxidative stress"/>
    <property type="evidence" value="ECO:0007669"/>
    <property type="project" value="TreeGrafter"/>
</dbReference>
<dbReference type="InterPro" id="IPR002109">
    <property type="entry name" value="Glutaredoxin"/>
</dbReference>
<protein>
    <recommendedName>
        <fullName evidence="1">Glutaredoxin domain-containing protein</fullName>
    </recommendedName>
</protein>
<reference evidence="2 3" key="1">
    <citation type="submission" date="2016-11" db="EMBL/GenBank/DDBJ databases">
        <title>The macronuclear genome of Stentor coeruleus: a giant cell with tiny introns.</title>
        <authorList>
            <person name="Slabodnick M."/>
            <person name="Ruby J.G."/>
            <person name="Reiff S.B."/>
            <person name="Swart E.C."/>
            <person name="Gosai S."/>
            <person name="Prabakaran S."/>
            <person name="Witkowska E."/>
            <person name="Larue G.E."/>
            <person name="Fisher S."/>
            <person name="Freeman R.M."/>
            <person name="Gunawardena J."/>
            <person name="Chu W."/>
            <person name="Stover N.A."/>
            <person name="Gregory B.D."/>
            <person name="Nowacki M."/>
            <person name="Derisi J."/>
            <person name="Roy S.W."/>
            <person name="Marshall W.F."/>
            <person name="Sood P."/>
        </authorList>
    </citation>
    <scope>NUCLEOTIDE SEQUENCE [LARGE SCALE GENOMIC DNA]</scope>
    <source>
        <strain evidence="2">WM001</strain>
    </source>
</reference>
<evidence type="ECO:0000313" key="3">
    <source>
        <dbReference type="Proteomes" id="UP000187209"/>
    </source>
</evidence>